<feature type="compositionally biased region" description="Low complexity" evidence="4">
    <location>
        <begin position="14"/>
        <end position="37"/>
    </location>
</feature>
<dbReference type="AlphaFoldDB" id="A0A453NAJ0"/>
<sequence length="302" mass="31943">MAKDNDNNAPPATSSDSMSSGKGSKGSKASSRLLLGGAIDKGKGVPKVEEEEEGCRSKGKIMTAPVVAARRDGRSGGRRGDRELHIITERERRRRMSEMFTKLHGLLPTLPDKVDKSSIVMEAIHYIKSLEGTVSELEKQKLERDFARGKPAAAANGGVSSSVAAAMPMAMATPVTGLSAGGIWQTGAAPAPSMALGAVTAAPEPVPLQTWSGPNVVLSLSGIYAYIHMSVGRRPGVLTMVTAVLEKHGIDVVTTGISSDRSQCMYTIQARINGMSNQFGDNVACDDIYKLAVSEIMVWLSD</sequence>
<evidence type="ECO:0000313" key="7">
    <source>
        <dbReference type="Proteomes" id="UP000015105"/>
    </source>
</evidence>
<dbReference type="KEGG" id="ats:109731601"/>
<dbReference type="GeneID" id="109731601"/>
<evidence type="ECO:0000313" key="6">
    <source>
        <dbReference type="EnsemblPlants" id="AET6Gv20293900.1"/>
    </source>
</evidence>
<dbReference type="Pfam" id="PF00010">
    <property type="entry name" value="HLH"/>
    <property type="match status" value="1"/>
</dbReference>
<dbReference type="SUPFAM" id="SSF47459">
    <property type="entry name" value="HLH, helix-loop-helix DNA-binding domain"/>
    <property type="match status" value="1"/>
</dbReference>
<reference evidence="7" key="1">
    <citation type="journal article" date="2014" name="Science">
        <title>Ancient hybridizations among the ancestral genomes of bread wheat.</title>
        <authorList>
            <consortium name="International Wheat Genome Sequencing Consortium,"/>
            <person name="Marcussen T."/>
            <person name="Sandve S.R."/>
            <person name="Heier L."/>
            <person name="Spannagl M."/>
            <person name="Pfeifer M."/>
            <person name="Jakobsen K.S."/>
            <person name="Wulff B.B."/>
            <person name="Steuernagel B."/>
            <person name="Mayer K.F."/>
            <person name="Olsen O.A."/>
        </authorList>
    </citation>
    <scope>NUCLEOTIDE SEQUENCE [LARGE SCALE GENOMIC DNA]</scope>
    <source>
        <strain evidence="7">cv. AL8/78</strain>
    </source>
</reference>
<proteinExistence type="inferred from homology"/>
<comment type="similarity">
    <text evidence="1">Belongs to the bHLH protein family.</text>
</comment>
<reference evidence="6" key="3">
    <citation type="journal article" date="2017" name="Nature">
        <title>Genome sequence of the progenitor of the wheat D genome Aegilops tauschii.</title>
        <authorList>
            <person name="Luo M.C."/>
            <person name="Gu Y.Q."/>
            <person name="Puiu D."/>
            <person name="Wang H."/>
            <person name="Twardziok S.O."/>
            <person name="Deal K.R."/>
            <person name="Huo N."/>
            <person name="Zhu T."/>
            <person name="Wang L."/>
            <person name="Wang Y."/>
            <person name="McGuire P.E."/>
            <person name="Liu S."/>
            <person name="Long H."/>
            <person name="Ramasamy R.K."/>
            <person name="Rodriguez J.C."/>
            <person name="Van S.L."/>
            <person name="Yuan L."/>
            <person name="Wang Z."/>
            <person name="Xia Z."/>
            <person name="Xiao L."/>
            <person name="Anderson O.D."/>
            <person name="Ouyang S."/>
            <person name="Liang Y."/>
            <person name="Zimin A.V."/>
            <person name="Pertea G."/>
            <person name="Qi P."/>
            <person name="Bennetzen J.L."/>
            <person name="Dai X."/>
            <person name="Dawson M.W."/>
            <person name="Muller H.G."/>
            <person name="Kugler K."/>
            <person name="Rivarola-Duarte L."/>
            <person name="Spannagl M."/>
            <person name="Mayer K.F.X."/>
            <person name="Lu F.H."/>
            <person name="Bevan M.W."/>
            <person name="Leroy P."/>
            <person name="Li P."/>
            <person name="You F.M."/>
            <person name="Sun Q."/>
            <person name="Liu Z."/>
            <person name="Lyons E."/>
            <person name="Wicker T."/>
            <person name="Salzberg S.L."/>
            <person name="Devos K.M."/>
            <person name="Dvorak J."/>
        </authorList>
    </citation>
    <scope>NUCLEOTIDE SEQUENCE [LARGE SCALE GENOMIC DNA]</scope>
    <source>
        <strain evidence="6">cv. AL8/78</strain>
    </source>
</reference>
<dbReference type="Gramene" id="AET6Gv20293900.1">
    <property type="protein sequence ID" value="AET6Gv20293900.1"/>
    <property type="gene ID" value="AET6Gv20293900"/>
</dbReference>
<evidence type="ECO:0000259" key="5">
    <source>
        <dbReference type="PROSITE" id="PS50888"/>
    </source>
</evidence>
<dbReference type="OMA" id="ENQGWGF"/>
<dbReference type="InterPro" id="IPR011598">
    <property type="entry name" value="bHLH_dom"/>
</dbReference>
<keyword evidence="2" id="KW-0805">Transcription regulation</keyword>
<feature type="region of interest" description="Disordered" evidence="4">
    <location>
        <begin position="1"/>
        <end position="60"/>
    </location>
</feature>
<keyword evidence="3" id="KW-0804">Transcription</keyword>
<evidence type="ECO:0000256" key="3">
    <source>
        <dbReference type="ARBA" id="ARBA00023163"/>
    </source>
</evidence>
<dbReference type="PROSITE" id="PS50888">
    <property type="entry name" value="BHLH"/>
    <property type="match status" value="1"/>
</dbReference>
<dbReference type="EnsemblPlants" id="AET6Gv20293900.1">
    <property type="protein sequence ID" value="AET6Gv20293900.1"/>
    <property type="gene ID" value="AET6Gv20293900"/>
</dbReference>
<name>A0A453NAJ0_AEGTS</name>
<evidence type="ECO:0000256" key="2">
    <source>
        <dbReference type="ARBA" id="ARBA00023015"/>
    </source>
</evidence>
<dbReference type="InterPro" id="IPR036638">
    <property type="entry name" value="HLH_DNA-bd_sf"/>
</dbReference>
<dbReference type="GO" id="GO:0003700">
    <property type="term" value="F:DNA-binding transcription factor activity"/>
    <property type="evidence" value="ECO:0007669"/>
    <property type="project" value="InterPro"/>
</dbReference>
<dbReference type="GO" id="GO:0046983">
    <property type="term" value="F:protein dimerization activity"/>
    <property type="evidence" value="ECO:0007669"/>
    <property type="project" value="InterPro"/>
</dbReference>
<dbReference type="PANTHER" id="PTHR46772">
    <property type="entry name" value="BHLH DOMAIN-CONTAINING PROTEIN"/>
    <property type="match status" value="1"/>
</dbReference>
<dbReference type="SMART" id="SM00353">
    <property type="entry name" value="HLH"/>
    <property type="match status" value="1"/>
</dbReference>
<dbReference type="CDD" id="cd11393">
    <property type="entry name" value="bHLH_AtbHLH_like"/>
    <property type="match status" value="1"/>
</dbReference>
<protein>
    <recommendedName>
        <fullName evidence="5">BHLH domain-containing protein</fullName>
    </recommendedName>
</protein>
<evidence type="ECO:0000256" key="1">
    <source>
        <dbReference type="ARBA" id="ARBA00005510"/>
    </source>
</evidence>
<reference evidence="7" key="2">
    <citation type="journal article" date="2017" name="Nat. Plants">
        <title>The Aegilops tauschii genome reveals multiple impacts of transposons.</title>
        <authorList>
            <person name="Zhao G."/>
            <person name="Zou C."/>
            <person name="Li K."/>
            <person name="Wang K."/>
            <person name="Li T."/>
            <person name="Gao L."/>
            <person name="Zhang X."/>
            <person name="Wang H."/>
            <person name="Yang Z."/>
            <person name="Liu X."/>
            <person name="Jiang W."/>
            <person name="Mao L."/>
            <person name="Kong X."/>
            <person name="Jiao Y."/>
            <person name="Jia J."/>
        </authorList>
    </citation>
    <scope>NUCLEOTIDE SEQUENCE [LARGE SCALE GENOMIC DNA]</scope>
    <source>
        <strain evidence="7">cv. AL8/78</strain>
    </source>
</reference>
<reference evidence="6" key="5">
    <citation type="journal article" date="2021" name="G3 (Bethesda)">
        <title>Aegilops tauschii genome assembly Aet v5.0 features greater sequence contiguity and improved annotation.</title>
        <authorList>
            <person name="Wang L."/>
            <person name="Zhu T."/>
            <person name="Rodriguez J.C."/>
            <person name="Deal K.R."/>
            <person name="Dubcovsky J."/>
            <person name="McGuire P.E."/>
            <person name="Lux T."/>
            <person name="Spannagl M."/>
            <person name="Mayer K.F.X."/>
            <person name="Baldrich P."/>
            <person name="Meyers B.C."/>
            <person name="Huo N."/>
            <person name="Gu Y.Q."/>
            <person name="Zhou H."/>
            <person name="Devos K.M."/>
            <person name="Bennetzen J.L."/>
            <person name="Unver T."/>
            <person name="Budak H."/>
            <person name="Gulick P.J."/>
            <person name="Galiba G."/>
            <person name="Kalapos B."/>
            <person name="Nelson D.R."/>
            <person name="Li P."/>
            <person name="You F.M."/>
            <person name="Luo M.C."/>
            <person name="Dvorak J."/>
        </authorList>
    </citation>
    <scope>NUCLEOTIDE SEQUENCE [LARGE SCALE GENOMIC DNA]</scope>
    <source>
        <strain evidence="6">cv. AL8/78</strain>
    </source>
</reference>
<dbReference type="OrthoDB" id="690068at2759"/>
<keyword evidence="7" id="KW-1185">Reference proteome</keyword>
<evidence type="ECO:0000256" key="4">
    <source>
        <dbReference type="SAM" id="MobiDB-lite"/>
    </source>
</evidence>
<feature type="domain" description="BHLH" evidence="5">
    <location>
        <begin position="80"/>
        <end position="130"/>
    </location>
</feature>
<dbReference type="RefSeq" id="XP_020146364.1">
    <property type="nucleotide sequence ID" value="XM_020290775.4"/>
</dbReference>
<dbReference type="STRING" id="200361.A0A453NAJ0"/>
<dbReference type="InterPro" id="IPR044278">
    <property type="entry name" value="BHLH95-like"/>
</dbReference>
<dbReference type="PANTHER" id="PTHR46772:SF8">
    <property type="entry name" value="TRANSCRIPTION FACTOR BHLH95"/>
    <property type="match status" value="1"/>
</dbReference>
<dbReference type="GO" id="GO:0009960">
    <property type="term" value="P:endosperm development"/>
    <property type="evidence" value="ECO:0007669"/>
    <property type="project" value="InterPro"/>
</dbReference>
<organism evidence="6 7">
    <name type="scientific">Aegilops tauschii subsp. strangulata</name>
    <name type="common">Goatgrass</name>
    <dbReference type="NCBI Taxonomy" id="200361"/>
    <lineage>
        <taxon>Eukaryota</taxon>
        <taxon>Viridiplantae</taxon>
        <taxon>Streptophyta</taxon>
        <taxon>Embryophyta</taxon>
        <taxon>Tracheophyta</taxon>
        <taxon>Spermatophyta</taxon>
        <taxon>Magnoliopsida</taxon>
        <taxon>Liliopsida</taxon>
        <taxon>Poales</taxon>
        <taxon>Poaceae</taxon>
        <taxon>BOP clade</taxon>
        <taxon>Pooideae</taxon>
        <taxon>Triticodae</taxon>
        <taxon>Triticeae</taxon>
        <taxon>Triticinae</taxon>
        <taxon>Aegilops</taxon>
    </lineage>
</organism>
<dbReference type="Gene3D" id="4.10.280.10">
    <property type="entry name" value="Helix-loop-helix DNA-binding domain"/>
    <property type="match status" value="1"/>
</dbReference>
<accession>A0A453NAJ0</accession>
<reference evidence="6" key="4">
    <citation type="submission" date="2019-03" db="UniProtKB">
        <authorList>
            <consortium name="EnsemblPlants"/>
        </authorList>
    </citation>
    <scope>IDENTIFICATION</scope>
</reference>
<dbReference type="InterPro" id="IPR045239">
    <property type="entry name" value="bHLH95_bHLH"/>
</dbReference>
<dbReference type="Proteomes" id="UP000015105">
    <property type="component" value="Chromosome 6D"/>
</dbReference>